<evidence type="ECO:0000256" key="3">
    <source>
        <dbReference type="ARBA" id="ARBA00022643"/>
    </source>
</evidence>
<evidence type="ECO:0000313" key="12">
    <source>
        <dbReference type="Proteomes" id="UP000321562"/>
    </source>
</evidence>
<comment type="similarity">
    <text evidence="1 7">Belongs to the nitroreductase family.</text>
</comment>
<dbReference type="PANTHER" id="PTHR43821">
    <property type="entry name" value="NAD(P)H NITROREDUCTASE YDJA-RELATED"/>
    <property type="match status" value="1"/>
</dbReference>
<keyword evidence="6 7" id="KW-0520">NAD</keyword>
<feature type="binding site" evidence="8">
    <location>
        <position position="46"/>
    </location>
    <ligand>
        <name>FMN</name>
        <dbReference type="ChEBI" id="CHEBI:58210"/>
        <note>ligand shared between dimeric partners</note>
    </ligand>
</feature>
<accession>A0A5C6S3R2</accession>
<dbReference type="Pfam" id="PF00881">
    <property type="entry name" value="Nitroreductase"/>
    <property type="match status" value="1"/>
</dbReference>
<dbReference type="SUPFAM" id="SSF55469">
    <property type="entry name" value="FMN-dependent nitroreductase-like"/>
    <property type="match status" value="1"/>
</dbReference>
<reference evidence="11 12" key="1">
    <citation type="submission" date="2019-08" db="EMBL/GenBank/DDBJ databases">
        <authorList>
            <person name="Ye J."/>
        </authorList>
    </citation>
    <scope>NUCLEOTIDE SEQUENCE [LARGE SCALE GENOMIC DNA]</scope>
    <source>
        <strain evidence="11 12">TK008</strain>
    </source>
</reference>
<dbReference type="OrthoDB" id="9804207at2"/>
<evidence type="ECO:0000256" key="7">
    <source>
        <dbReference type="PIRNR" id="PIRNR000232"/>
    </source>
</evidence>
<feature type="binding site" evidence="8">
    <location>
        <position position="42"/>
    </location>
    <ligand>
        <name>FMN</name>
        <dbReference type="ChEBI" id="CHEBI:58210"/>
        <note>ligand shared between dimeric partners</note>
    </ligand>
</feature>
<feature type="binding site" description="in other chain" evidence="8">
    <location>
        <begin position="137"/>
        <end position="139"/>
    </location>
    <ligand>
        <name>FMN</name>
        <dbReference type="ChEBI" id="CHEBI:58210"/>
        <note>ligand shared between dimeric partners</note>
    </ligand>
</feature>
<protein>
    <recommendedName>
        <fullName evidence="7">Putative NAD(P)H nitroreductase</fullName>
        <ecNumber evidence="7">1.-.-.-</ecNumber>
    </recommendedName>
</protein>
<evidence type="ECO:0000256" key="4">
    <source>
        <dbReference type="ARBA" id="ARBA00022857"/>
    </source>
</evidence>
<evidence type="ECO:0000256" key="8">
    <source>
        <dbReference type="PIRSR" id="PIRSR000232-1"/>
    </source>
</evidence>
<keyword evidence="12" id="KW-1185">Reference proteome</keyword>
<gene>
    <name evidence="11" type="ORF">FQV27_08800</name>
</gene>
<dbReference type="InterPro" id="IPR026021">
    <property type="entry name" value="YdjA-like"/>
</dbReference>
<proteinExistence type="inferred from homology"/>
<dbReference type="InterPro" id="IPR052530">
    <property type="entry name" value="NAD(P)H_nitroreductase"/>
</dbReference>
<name>A0A5C6S3R2_9RHOB</name>
<keyword evidence="3 7" id="KW-0288">FMN</keyword>
<evidence type="ECO:0000256" key="6">
    <source>
        <dbReference type="ARBA" id="ARBA00023027"/>
    </source>
</evidence>
<feature type="region of interest" description="Disordered" evidence="9">
    <location>
        <begin position="1"/>
        <end position="27"/>
    </location>
</feature>
<evidence type="ECO:0000256" key="1">
    <source>
        <dbReference type="ARBA" id="ARBA00007118"/>
    </source>
</evidence>
<keyword evidence="5 7" id="KW-0560">Oxidoreductase</keyword>
<keyword evidence="2 7" id="KW-0285">Flavoprotein</keyword>
<dbReference type="AlphaFoldDB" id="A0A5C6S3R2"/>
<dbReference type="GO" id="GO:0016491">
    <property type="term" value="F:oxidoreductase activity"/>
    <property type="evidence" value="ECO:0007669"/>
    <property type="project" value="UniProtKB-UniRule"/>
</dbReference>
<evidence type="ECO:0000256" key="2">
    <source>
        <dbReference type="ARBA" id="ARBA00022630"/>
    </source>
</evidence>
<dbReference type="EMBL" id="VOPL01000003">
    <property type="protein sequence ID" value="TXB69065.1"/>
    <property type="molecule type" value="Genomic_DNA"/>
</dbReference>
<evidence type="ECO:0000256" key="9">
    <source>
        <dbReference type="SAM" id="MobiDB-lite"/>
    </source>
</evidence>
<keyword evidence="4 7" id="KW-0521">NADP</keyword>
<dbReference type="PANTHER" id="PTHR43821:SF1">
    <property type="entry name" value="NAD(P)H NITROREDUCTASE YDJA-RELATED"/>
    <property type="match status" value="1"/>
</dbReference>
<dbReference type="InterPro" id="IPR029479">
    <property type="entry name" value="Nitroreductase"/>
</dbReference>
<evidence type="ECO:0000256" key="5">
    <source>
        <dbReference type="ARBA" id="ARBA00023002"/>
    </source>
</evidence>
<feature type="region of interest" description="Disordered" evidence="9">
    <location>
        <begin position="168"/>
        <end position="190"/>
    </location>
</feature>
<feature type="domain" description="Nitroreductase" evidence="10">
    <location>
        <begin position="13"/>
        <end position="167"/>
    </location>
</feature>
<feature type="binding site" description="in other chain" evidence="8">
    <location>
        <begin position="15"/>
        <end position="17"/>
    </location>
    <ligand>
        <name>FMN</name>
        <dbReference type="ChEBI" id="CHEBI:58210"/>
        <note>ligand shared between dimeric partners</note>
    </ligand>
</feature>
<comment type="cofactor">
    <cofactor evidence="8">
        <name>FMN</name>
        <dbReference type="ChEBI" id="CHEBI:58210"/>
    </cofactor>
    <text evidence="8">Binds 1 FMN per subunit.</text>
</comment>
<dbReference type="EC" id="1.-.-.-" evidence="7"/>
<dbReference type="Proteomes" id="UP000321562">
    <property type="component" value="Unassembled WGS sequence"/>
</dbReference>
<evidence type="ECO:0000313" key="11">
    <source>
        <dbReference type="EMBL" id="TXB69065.1"/>
    </source>
</evidence>
<sequence>MNHSNPKALDFLRTRRSHPPSTLRAPGPDAAALEDLLTIAARTPDHGKLEPWRFIVLRDDSLDRLAPLVEAASAAAGNPAEKAAKHGSSFRVPVVVAVVFAPVESANIPEWEQFLSAGAVCLGLVNASLAAGFGASWLSGVASEPSFAQQHLGIAPNERIAGFIHIGSRGEATPPERPRPDIAAKTSYPA</sequence>
<dbReference type="InterPro" id="IPR000415">
    <property type="entry name" value="Nitroreductase-like"/>
</dbReference>
<dbReference type="PIRSF" id="PIRSF000232">
    <property type="entry name" value="YdjA"/>
    <property type="match status" value="1"/>
</dbReference>
<comment type="caution">
    <text evidence="11">The sequence shown here is derived from an EMBL/GenBank/DDBJ whole genome shotgun (WGS) entry which is preliminary data.</text>
</comment>
<evidence type="ECO:0000259" key="10">
    <source>
        <dbReference type="Pfam" id="PF00881"/>
    </source>
</evidence>
<organism evidence="11 12">
    <name type="scientific">Paracoccus aurantiacus</name>
    <dbReference type="NCBI Taxonomy" id="2599412"/>
    <lineage>
        <taxon>Bacteria</taxon>
        <taxon>Pseudomonadati</taxon>
        <taxon>Pseudomonadota</taxon>
        <taxon>Alphaproteobacteria</taxon>
        <taxon>Rhodobacterales</taxon>
        <taxon>Paracoccaceae</taxon>
        <taxon>Paracoccus</taxon>
    </lineage>
</organism>
<dbReference type="Gene3D" id="3.40.109.10">
    <property type="entry name" value="NADH Oxidase"/>
    <property type="match status" value="1"/>
</dbReference>
<dbReference type="RefSeq" id="WP_147097633.1">
    <property type="nucleotide sequence ID" value="NZ_JBHUFH010000002.1"/>
</dbReference>